<gene>
    <name evidence="14" type="ORF">F444_08593</name>
</gene>
<keyword evidence="4 11" id="KW-0479">Metal-binding</keyword>
<dbReference type="GO" id="GO:0004571">
    <property type="term" value="F:mannosyl-oligosaccharide 1,2-alpha-mannosidase activity"/>
    <property type="evidence" value="ECO:0007669"/>
    <property type="project" value="UniProtKB-EC"/>
</dbReference>
<evidence type="ECO:0000256" key="4">
    <source>
        <dbReference type="ARBA" id="ARBA00022723"/>
    </source>
</evidence>
<evidence type="ECO:0000256" key="6">
    <source>
        <dbReference type="ARBA" id="ARBA00022837"/>
    </source>
</evidence>
<dbReference type="PRINTS" id="PR00747">
    <property type="entry name" value="GLYHDRLASE47"/>
</dbReference>
<comment type="catalytic activity">
    <reaction evidence="9">
        <text>N(4)-(alpha-D-Man-(1-&gt;2)-alpha-D-Man-(1-&gt;2)-alpha-D-Man-(1-&gt;3)-[alpha-D-Man-(1-&gt;2)-alpha-D-Man-(1-&gt;3)-[alpha-D-Man-(1-&gt;2)-alpha-D-Man-(1-&gt;6)]-alpha-D-Man-(1-&gt;6)]-beta-D-Man-(1-&gt;4)-beta-D-GlcNAc-(1-&gt;4)-beta-D-GlcNAc)-L-asparaginyl-[protein] (N-glucan mannose isomer 9A1,2,3B1,2,3) + 4 H2O = N(4)-(alpha-D-Man-(1-&gt;3)-[alpha-D-Man-(1-&gt;3)-[alpha-D-Man-(1-&gt;6)]-alpha-D-Man-(1-&gt;6)]-beta-D-Man-(1-&gt;4)-beta-D-GlcNAc-(1-&gt;4)-beta-D-GlcNAc)-L-asparaginyl-[protein] (N-glucan mannose isomer 5A1,2) + 4 beta-D-mannose</text>
        <dbReference type="Rhea" id="RHEA:56008"/>
        <dbReference type="Rhea" id="RHEA-COMP:14356"/>
        <dbReference type="Rhea" id="RHEA-COMP:14367"/>
        <dbReference type="ChEBI" id="CHEBI:15377"/>
        <dbReference type="ChEBI" id="CHEBI:28563"/>
        <dbReference type="ChEBI" id="CHEBI:59087"/>
        <dbReference type="ChEBI" id="CHEBI:139493"/>
        <dbReference type="EC" id="3.2.1.113"/>
    </reaction>
</comment>
<proteinExistence type="inferred from homology"/>
<evidence type="ECO:0000256" key="9">
    <source>
        <dbReference type="ARBA" id="ARBA00048605"/>
    </source>
</evidence>
<dbReference type="GO" id="GO:0005783">
    <property type="term" value="C:endoplasmic reticulum"/>
    <property type="evidence" value="ECO:0007669"/>
    <property type="project" value="TreeGrafter"/>
</dbReference>
<comment type="similarity">
    <text evidence="3 13">Belongs to the glycosyl hydrolase 47 family.</text>
</comment>
<evidence type="ECO:0000256" key="12">
    <source>
        <dbReference type="PIRSR" id="PIRSR601382-3"/>
    </source>
</evidence>
<comment type="caution">
    <text evidence="14">The sequence shown here is derived from an EMBL/GenBank/DDBJ whole genome shotgun (WGS) entry which is preliminary data.</text>
</comment>
<reference evidence="14 15" key="1">
    <citation type="submission" date="2013-11" db="EMBL/GenBank/DDBJ databases">
        <title>The Genome Sequence of Phytophthora parasitica P1976.</title>
        <authorList>
            <consortium name="The Broad Institute Genomics Platform"/>
            <person name="Russ C."/>
            <person name="Tyler B."/>
            <person name="Panabieres F."/>
            <person name="Shan W."/>
            <person name="Tripathy S."/>
            <person name="Grunwald N."/>
            <person name="Machado M."/>
            <person name="Johnson C.S."/>
            <person name="Walker B."/>
            <person name="Young S."/>
            <person name="Zeng Q."/>
            <person name="Gargeya S."/>
            <person name="Fitzgerald M."/>
            <person name="Haas B."/>
            <person name="Abouelleil A."/>
            <person name="Allen A.W."/>
            <person name="Alvarado L."/>
            <person name="Arachchi H.M."/>
            <person name="Berlin A.M."/>
            <person name="Chapman S.B."/>
            <person name="Gainer-Dewar J."/>
            <person name="Goldberg J."/>
            <person name="Griggs A."/>
            <person name="Gujja S."/>
            <person name="Hansen M."/>
            <person name="Howarth C."/>
            <person name="Imamovic A."/>
            <person name="Ireland A."/>
            <person name="Larimer J."/>
            <person name="McCowan C."/>
            <person name="Murphy C."/>
            <person name="Pearson M."/>
            <person name="Poon T.W."/>
            <person name="Priest M."/>
            <person name="Roberts A."/>
            <person name="Saif S."/>
            <person name="Shea T."/>
            <person name="Sisk P."/>
            <person name="Sykes S."/>
            <person name="Wortman J."/>
            <person name="Nusbaum C."/>
            <person name="Birren B."/>
        </authorList>
    </citation>
    <scope>NUCLEOTIDE SEQUENCE [LARGE SCALE GENOMIC DNA]</scope>
    <source>
        <strain evidence="14 15">P1976</strain>
    </source>
</reference>
<feature type="binding site" evidence="11">
    <location>
        <position position="527"/>
    </location>
    <ligand>
        <name>Ca(2+)</name>
        <dbReference type="ChEBI" id="CHEBI:29108"/>
    </ligand>
</feature>
<dbReference type="GO" id="GO:0016020">
    <property type="term" value="C:membrane"/>
    <property type="evidence" value="ECO:0007669"/>
    <property type="project" value="InterPro"/>
</dbReference>
<evidence type="ECO:0000256" key="2">
    <source>
        <dbReference type="ARBA" id="ARBA00004922"/>
    </source>
</evidence>
<dbReference type="EMBL" id="ANJA01001613">
    <property type="protein sequence ID" value="ETO75948.1"/>
    <property type="molecule type" value="Genomic_DNA"/>
</dbReference>
<dbReference type="SUPFAM" id="SSF48225">
    <property type="entry name" value="Seven-hairpin glycosidases"/>
    <property type="match status" value="1"/>
</dbReference>
<evidence type="ECO:0000256" key="10">
    <source>
        <dbReference type="PIRSR" id="PIRSR601382-1"/>
    </source>
</evidence>
<keyword evidence="13" id="KW-0326">Glycosidase</keyword>
<organism evidence="14 15">
    <name type="scientific">Phytophthora nicotianae P1976</name>
    <dbReference type="NCBI Taxonomy" id="1317066"/>
    <lineage>
        <taxon>Eukaryota</taxon>
        <taxon>Sar</taxon>
        <taxon>Stramenopiles</taxon>
        <taxon>Oomycota</taxon>
        <taxon>Peronosporomycetes</taxon>
        <taxon>Peronosporales</taxon>
        <taxon>Peronosporaceae</taxon>
        <taxon>Phytophthora</taxon>
    </lineage>
</organism>
<dbReference type="InterPro" id="IPR012341">
    <property type="entry name" value="6hp_glycosidase-like_sf"/>
</dbReference>
<evidence type="ECO:0000313" key="15">
    <source>
        <dbReference type="Proteomes" id="UP000028582"/>
    </source>
</evidence>
<evidence type="ECO:0000256" key="1">
    <source>
        <dbReference type="ARBA" id="ARBA00001913"/>
    </source>
</evidence>
<comment type="pathway">
    <text evidence="2">Protein modification; protein glycosylation.</text>
</comment>
<dbReference type="OrthoDB" id="8118055at2759"/>
<name>A0A081AAN7_PHYNI</name>
<evidence type="ECO:0000256" key="13">
    <source>
        <dbReference type="RuleBase" id="RU361193"/>
    </source>
</evidence>
<evidence type="ECO:0000256" key="7">
    <source>
        <dbReference type="ARBA" id="ARBA00023157"/>
    </source>
</evidence>
<keyword evidence="5 13" id="KW-0378">Hydrolase</keyword>
<keyword evidence="7 12" id="KW-1015">Disulfide bond</keyword>
<dbReference type="Pfam" id="PF01532">
    <property type="entry name" value="Glyco_hydro_47"/>
    <property type="match status" value="1"/>
</dbReference>
<evidence type="ECO:0000313" key="14">
    <source>
        <dbReference type="EMBL" id="ETO75948.1"/>
    </source>
</evidence>
<evidence type="ECO:0000256" key="5">
    <source>
        <dbReference type="ARBA" id="ARBA00022801"/>
    </source>
</evidence>
<dbReference type="GO" id="GO:0005975">
    <property type="term" value="P:carbohydrate metabolic process"/>
    <property type="evidence" value="ECO:0007669"/>
    <property type="project" value="InterPro"/>
</dbReference>
<dbReference type="Gene3D" id="1.50.10.10">
    <property type="match status" value="1"/>
</dbReference>
<comment type="cofactor">
    <cofactor evidence="1 11">
        <name>Ca(2+)</name>
        <dbReference type="ChEBI" id="CHEBI:29108"/>
    </cofactor>
</comment>
<dbReference type="Proteomes" id="UP000028582">
    <property type="component" value="Unassembled WGS sequence"/>
</dbReference>
<dbReference type="AlphaFoldDB" id="A0A081AAN7"/>
<dbReference type="EC" id="3.2.1.-" evidence="13"/>
<accession>A0A081AAN7</accession>
<evidence type="ECO:0000256" key="8">
    <source>
        <dbReference type="ARBA" id="ARBA00047669"/>
    </source>
</evidence>
<sequence>MKHNSGAAAKRGTRQKLLWSMVAALAVSSLVLLTYSHLVYLPALTGGRGYRQFFRSRRRRSDRMGMSQREFYKKHTESFNEDQKMVVNMTRHAWHGYRKFAGWSDYLSMPTLVGKTVYGHDMALTTVDSLDTLFIMGLHEEFDEASAWIKANLSDIMFQDSIVSFFEITIRSLGGLLSAYYLSEEKHFLSLADKLGRALQMGFTCRASVPCHTVDLQGYTSYGEPHLSEAGTFQLEFEYLAHATQNDSFLLQVKHVNNIMAKLVETNYSNGLIPVRMDWKFLEPQQGAVISLGALGDSHYEYLLKQWLLTGKQDSKLREMYVRSVEGIKAELVGRSYPSNYAFVGKLLETGELEPAMEHLTCFVPGMLALGYYHGMPTSHLELAKELTETCVQMYLQSASQLAPEMTLFAAQVNPDDIQGTQPELIAFPQQDYNILRPETVESLMILYRVTGDEIYREHGRTIMKAFEKQSKVEAGGYRSTSNVWYGELTTMAGPMESFFIAETLKYLFLLFSDDDILALDEIVFNTEAHPFPMWR</sequence>
<dbReference type="PANTHER" id="PTHR11742:SF55">
    <property type="entry name" value="ENDOPLASMIC RETICULUM MANNOSYL-OLIGOSACCHARIDE 1,2-ALPHA-MANNOSIDASE"/>
    <property type="match status" value="1"/>
</dbReference>
<dbReference type="InterPro" id="IPR001382">
    <property type="entry name" value="Glyco_hydro_47"/>
</dbReference>
<dbReference type="InterPro" id="IPR050749">
    <property type="entry name" value="Glycosyl_Hydrolase_47"/>
</dbReference>
<feature type="active site" evidence="10">
    <location>
        <position position="297"/>
    </location>
</feature>
<feature type="disulfide bond" evidence="12">
    <location>
        <begin position="362"/>
        <end position="391"/>
    </location>
</feature>
<feature type="active site" evidence="10">
    <location>
        <position position="439"/>
    </location>
</feature>
<keyword evidence="6 11" id="KW-0106">Calcium</keyword>
<dbReference type="PANTHER" id="PTHR11742">
    <property type="entry name" value="MANNOSYL-OLIGOSACCHARIDE ALPHA-1,2-MANNOSIDASE-RELATED"/>
    <property type="match status" value="1"/>
</dbReference>
<dbReference type="InterPro" id="IPR036026">
    <property type="entry name" value="Seven-hairpin_glycosidases"/>
</dbReference>
<feature type="active site" description="Proton donor" evidence="10">
    <location>
        <position position="405"/>
    </location>
</feature>
<comment type="catalytic activity">
    <reaction evidence="8">
        <text>N(4)-(alpha-D-Man-(1-&gt;2)-alpha-D-Man-(1-&gt;2)-alpha-D-Man-(1-&gt;3)-[alpha-D-Man-(1-&gt;3)-[alpha-D-Man-(1-&gt;2)-alpha-D-Man-(1-&gt;6)]-alpha-D-Man-(1-&gt;6)]-beta-D-Man-(1-&gt;4)-beta-D-GlcNAc-(1-&gt;4)-beta-D-GlcNAc)-L-asparaginyl-[protein] (N-glucan mannose isomer 8A1,2,3B1,3) + 3 H2O = N(4)-(alpha-D-Man-(1-&gt;3)-[alpha-D-Man-(1-&gt;3)-[alpha-D-Man-(1-&gt;6)]-alpha-D-Man-(1-&gt;6)]-beta-D-Man-(1-&gt;4)-beta-D-GlcNAc-(1-&gt;4)-beta-D-GlcNAc)-L-asparaginyl-[protein] (N-glucan mannose isomer 5A1,2) + 3 beta-D-mannose</text>
        <dbReference type="Rhea" id="RHEA:56028"/>
        <dbReference type="Rhea" id="RHEA-COMP:14358"/>
        <dbReference type="Rhea" id="RHEA-COMP:14367"/>
        <dbReference type="ChEBI" id="CHEBI:15377"/>
        <dbReference type="ChEBI" id="CHEBI:28563"/>
        <dbReference type="ChEBI" id="CHEBI:59087"/>
        <dbReference type="ChEBI" id="CHEBI:60628"/>
        <dbReference type="EC" id="3.2.1.113"/>
    </reaction>
</comment>
<evidence type="ECO:0000256" key="3">
    <source>
        <dbReference type="ARBA" id="ARBA00007658"/>
    </source>
</evidence>
<evidence type="ECO:0000256" key="11">
    <source>
        <dbReference type="PIRSR" id="PIRSR601382-2"/>
    </source>
</evidence>
<protein>
    <recommendedName>
        <fullName evidence="13">alpha-1,2-Mannosidase</fullName>
        <ecNumber evidence="13">3.2.1.-</ecNumber>
    </recommendedName>
</protein>
<dbReference type="GO" id="GO:0005509">
    <property type="term" value="F:calcium ion binding"/>
    <property type="evidence" value="ECO:0007669"/>
    <property type="project" value="InterPro"/>
</dbReference>
<feature type="active site" description="Proton donor" evidence="10">
    <location>
        <position position="167"/>
    </location>
</feature>